<accession>A0A067P9S3</accession>
<proteinExistence type="predicted"/>
<evidence type="ECO:0000313" key="2">
    <source>
        <dbReference type="Proteomes" id="UP000027265"/>
    </source>
</evidence>
<dbReference type="AlphaFoldDB" id="A0A067P9S3"/>
<dbReference type="InParanoid" id="A0A067P9S3"/>
<organism evidence="1 2">
    <name type="scientific">Jaapia argillacea MUCL 33604</name>
    <dbReference type="NCBI Taxonomy" id="933084"/>
    <lineage>
        <taxon>Eukaryota</taxon>
        <taxon>Fungi</taxon>
        <taxon>Dikarya</taxon>
        <taxon>Basidiomycota</taxon>
        <taxon>Agaricomycotina</taxon>
        <taxon>Agaricomycetes</taxon>
        <taxon>Agaricomycetidae</taxon>
        <taxon>Jaapiales</taxon>
        <taxon>Jaapiaceae</taxon>
        <taxon>Jaapia</taxon>
    </lineage>
</organism>
<dbReference type="HOGENOM" id="CLU_2427312_0_0_1"/>
<protein>
    <submittedName>
        <fullName evidence="1">Uncharacterized protein</fullName>
    </submittedName>
</protein>
<sequence length="91" mass="10461">MELAGQLASPEKLSCNSYDHWLRKALKLFLEKEEQECELLDQGHYAKSSYGWEWFAELFLHTQTGCTEIWTQVFGELPIPLELTATGVPLD</sequence>
<name>A0A067P9S3_9AGAM</name>
<dbReference type="EMBL" id="KL197748">
    <property type="protein sequence ID" value="KDQ51494.1"/>
    <property type="molecule type" value="Genomic_DNA"/>
</dbReference>
<dbReference type="Proteomes" id="UP000027265">
    <property type="component" value="Unassembled WGS sequence"/>
</dbReference>
<keyword evidence="2" id="KW-1185">Reference proteome</keyword>
<gene>
    <name evidence="1" type="ORF">JAAARDRAFT_199141</name>
</gene>
<reference evidence="2" key="1">
    <citation type="journal article" date="2014" name="Proc. Natl. Acad. Sci. U.S.A.">
        <title>Extensive sampling of basidiomycete genomes demonstrates inadequacy of the white-rot/brown-rot paradigm for wood decay fungi.</title>
        <authorList>
            <person name="Riley R."/>
            <person name="Salamov A.A."/>
            <person name="Brown D.W."/>
            <person name="Nagy L.G."/>
            <person name="Floudas D."/>
            <person name="Held B.W."/>
            <person name="Levasseur A."/>
            <person name="Lombard V."/>
            <person name="Morin E."/>
            <person name="Otillar R."/>
            <person name="Lindquist E.A."/>
            <person name="Sun H."/>
            <person name="LaButti K.M."/>
            <person name="Schmutz J."/>
            <person name="Jabbour D."/>
            <person name="Luo H."/>
            <person name="Baker S.E."/>
            <person name="Pisabarro A.G."/>
            <person name="Walton J.D."/>
            <person name="Blanchette R.A."/>
            <person name="Henrissat B."/>
            <person name="Martin F."/>
            <person name="Cullen D."/>
            <person name="Hibbett D.S."/>
            <person name="Grigoriev I.V."/>
        </authorList>
    </citation>
    <scope>NUCLEOTIDE SEQUENCE [LARGE SCALE GENOMIC DNA]</scope>
    <source>
        <strain evidence="2">MUCL 33604</strain>
    </source>
</reference>
<evidence type="ECO:0000313" key="1">
    <source>
        <dbReference type="EMBL" id="KDQ51494.1"/>
    </source>
</evidence>